<keyword evidence="1" id="KW-0614">Plasmid</keyword>
<evidence type="ECO:0000313" key="1">
    <source>
        <dbReference type="EMBL" id="CAQ35230.1"/>
    </source>
</evidence>
<protein>
    <submittedName>
        <fullName evidence="1">Uncharacterized protein</fullName>
    </submittedName>
</protein>
<geneLocation type="plasmid" evidence="1">
    <name>pEspB</name>
</geneLocation>
<dbReference type="AlphaFoldDB" id="B2G3I8"/>
<reference evidence="1" key="1">
    <citation type="journal article" date="2009" name="Plasmid">
        <title>Bioinformatic and partial functional analysis of pEspA and pEspB, two plasmids from Exiguobacterium arabatum sp. nov. RFL1109.</title>
        <authorList>
            <person name="Jakubauskas A."/>
            <person name="Kriukiene E."/>
            <person name="Trinkunaite L."/>
            <person name="Sapranauskas R."/>
            <person name="Jurenaite-Urbanaviciene S."/>
            <person name="Lubys A."/>
        </authorList>
    </citation>
    <scope>NUCLEOTIDE SEQUENCE [LARGE SCALE GENOMIC DNA]</scope>
    <source>
        <strain evidence="1">RFL1109</strain>
        <plasmid evidence="1">pEspB</plasmid>
    </source>
</reference>
<name>B2G3I8_9BACL</name>
<accession>B2G3I8</accession>
<dbReference type="EMBL" id="AM980832">
    <property type="protein sequence ID" value="CAQ35230.1"/>
    <property type="molecule type" value="Genomic_DNA"/>
</dbReference>
<proteinExistence type="predicted"/>
<sequence length="82" mass="9846">MVRFKVSLSYQQERMIQMSHTLDQQTIKEMKEVLLRRLPERMDIDPEAFELVSMDILCEVKEGERLKQMTVFFNTNTLQVHN</sequence>
<organism evidence="1">
    <name type="scientific">Exiguobacterium arabatum</name>
    <dbReference type="NCBI Taxonomy" id="518693"/>
    <lineage>
        <taxon>Bacteria</taxon>
        <taxon>Bacillati</taxon>
        <taxon>Bacillota</taxon>
        <taxon>Bacilli</taxon>
        <taxon>Bacillales</taxon>
        <taxon>Bacillales Family XII. Incertae Sedis</taxon>
        <taxon>Exiguobacterium</taxon>
    </lineage>
</organism>